<keyword evidence="3" id="KW-0547">Nucleotide-binding</keyword>
<keyword evidence="4 10" id="KW-0067">ATP-binding</keyword>
<evidence type="ECO:0000256" key="1">
    <source>
        <dbReference type="ARBA" id="ARBA00004651"/>
    </source>
</evidence>
<dbReference type="InterPro" id="IPR003593">
    <property type="entry name" value="AAA+_ATPase"/>
</dbReference>
<gene>
    <name evidence="10" type="ORF">SAMN06265373_10738</name>
</gene>
<evidence type="ECO:0000256" key="5">
    <source>
        <dbReference type="ARBA" id="ARBA00022989"/>
    </source>
</evidence>
<dbReference type="InterPro" id="IPR027417">
    <property type="entry name" value="P-loop_NTPase"/>
</dbReference>
<dbReference type="Pfam" id="PF00005">
    <property type="entry name" value="ABC_tran"/>
    <property type="match status" value="1"/>
</dbReference>
<keyword evidence="2 7" id="KW-0812">Transmembrane</keyword>
<keyword evidence="6 7" id="KW-0472">Membrane</keyword>
<dbReference type="PROSITE" id="PS50929">
    <property type="entry name" value="ABC_TM1F"/>
    <property type="match status" value="1"/>
</dbReference>
<dbReference type="SMART" id="SM00382">
    <property type="entry name" value="AAA"/>
    <property type="match status" value="1"/>
</dbReference>
<dbReference type="InterPro" id="IPR017871">
    <property type="entry name" value="ABC_transporter-like_CS"/>
</dbReference>
<proteinExistence type="predicted"/>
<evidence type="ECO:0000256" key="4">
    <source>
        <dbReference type="ARBA" id="ARBA00022840"/>
    </source>
</evidence>
<dbReference type="PANTHER" id="PTHR43394:SF1">
    <property type="entry name" value="ATP-BINDING CASSETTE SUB-FAMILY B MEMBER 10, MITOCHONDRIAL"/>
    <property type="match status" value="1"/>
</dbReference>
<evidence type="ECO:0000256" key="3">
    <source>
        <dbReference type="ARBA" id="ARBA00022741"/>
    </source>
</evidence>
<dbReference type="InterPro" id="IPR036640">
    <property type="entry name" value="ABC1_TM_sf"/>
</dbReference>
<dbReference type="EMBL" id="FXTY01000007">
    <property type="protein sequence ID" value="SMP30390.1"/>
    <property type="molecule type" value="Genomic_DNA"/>
</dbReference>
<evidence type="ECO:0000259" key="9">
    <source>
        <dbReference type="PROSITE" id="PS50929"/>
    </source>
</evidence>
<dbReference type="Proteomes" id="UP001157961">
    <property type="component" value="Unassembled WGS sequence"/>
</dbReference>
<evidence type="ECO:0000259" key="8">
    <source>
        <dbReference type="PROSITE" id="PS50893"/>
    </source>
</evidence>
<accession>A0ABY1PCE0</accession>
<name>A0ABY1PCE0_9RHOB</name>
<dbReference type="InterPro" id="IPR003439">
    <property type="entry name" value="ABC_transporter-like_ATP-bd"/>
</dbReference>
<dbReference type="Gene3D" id="1.20.1560.10">
    <property type="entry name" value="ABC transporter type 1, transmembrane domain"/>
    <property type="match status" value="1"/>
</dbReference>
<feature type="transmembrane region" description="Helical" evidence="7">
    <location>
        <begin position="66"/>
        <end position="83"/>
    </location>
</feature>
<dbReference type="InterPro" id="IPR011527">
    <property type="entry name" value="ABC1_TM_dom"/>
</dbReference>
<feature type="domain" description="ABC transporter" evidence="8">
    <location>
        <begin position="328"/>
        <end position="564"/>
    </location>
</feature>
<feature type="transmembrane region" description="Helical" evidence="7">
    <location>
        <begin position="28"/>
        <end position="54"/>
    </location>
</feature>
<dbReference type="PANTHER" id="PTHR43394">
    <property type="entry name" value="ATP-DEPENDENT PERMEASE MDL1, MITOCHONDRIAL"/>
    <property type="match status" value="1"/>
</dbReference>
<dbReference type="GO" id="GO:0006508">
    <property type="term" value="P:proteolysis"/>
    <property type="evidence" value="ECO:0007669"/>
    <property type="project" value="UniProtKB-KW"/>
</dbReference>
<comment type="subcellular location">
    <subcellularLocation>
        <location evidence="1">Cell membrane</location>
        <topology evidence="1">Multi-pass membrane protein</topology>
    </subcellularLocation>
</comment>
<dbReference type="GO" id="GO:0005524">
    <property type="term" value="F:ATP binding"/>
    <property type="evidence" value="ECO:0007669"/>
    <property type="project" value="UniProtKB-KW"/>
</dbReference>
<feature type="domain" description="ABC transmembrane type-1" evidence="9">
    <location>
        <begin position="32"/>
        <end position="299"/>
    </location>
</feature>
<keyword evidence="5 7" id="KW-1133">Transmembrane helix</keyword>
<sequence length="707" mass="75577">MPHRFQEGADVAPSTFASIAPLNHMRRLIFPLLALSAISNLAILVSPIFMMQVLDRVLPTGNTHTLILLLGMAALALLLQAVVDTLRDLSLQRTMHWCERLCAPVVLSQPSNLQEGLLTSVAHLKRALAGPAARAALSLPWLPVFTLVLWVIHPWFAGLAATLIAIAAAIRLTSNSSSKAIQLDLSSARNQEMCTLKDAQSLAVQPAITGLAHNVLQRFVSTLSQRSRLEDKLTPIEVTTAGLETFLRNLTQLLGLSVGAALVVDGSLSAGGMIAASLILTKTVASFEAAIGSIPDLIQATRGFATLQKVPAMRSSEGTEIADLNGSLRCEGVIFPKGGGAPPRLDRITFDLPSARCLAIVGASGSGKTTLLEALAGVVPCPIGTVWLGETEIRTLPQHSQAAHIGYLPQQAQLYHGSLAQNICGFASKATDAEIITAAQTAGVHGLISALPNSYDTDIGATPFVLSAGQKQRVALARAIFHRPSYLFLDEPNALLDAAGERQLCAALARLKNQNTTIVMVIHRSGLMGLADHVLALESGRIADFGLRSDVLGRMSGGRRRLEVPLQPTSLQDLADWIGAQFNRSNDADLCQRAELVASELFNLAMASGPNDAPRTAVYHFKFLNDRSCEITLTENRVTQADQKMQKVSRLLHQSEAPMADLPRDEAALAVLTLMSDGFDVENVDGQAVFRAAISTRPMAVNRMATH</sequence>
<comment type="caution">
    <text evidence="10">The sequence shown here is derived from an EMBL/GenBank/DDBJ whole genome shotgun (WGS) entry which is preliminary data.</text>
</comment>
<dbReference type="PROSITE" id="PS50893">
    <property type="entry name" value="ABC_TRANSPORTER_2"/>
    <property type="match status" value="1"/>
</dbReference>
<dbReference type="InterPro" id="IPR039421">
    <property type="entry name" value="Type_1_exporter"/>
</dbReference>
<dbReference type="RefSeq" id="WP_283427146.1">
    <property type="nucleotide sequence ID" value="NZ_FXTY01000007.1"/>
</dbReference>
<evidence type="ECO:0000256" key="6">
    <source>
        <dbReference type="ARBA" id="ARBA00023136"/>
    </source>
</evidence>
<evidence type="ECO:0000256" key="7">
    <source>
        <dbReference type="SAM" id="Phobius"/>
    </source>
</evidence>
<dbReference type="PROSITE" id="PS00211">
    <property type="entry name" value="ABC_TRANSPORTER_1"/>
    <property type="match status" value="1"/>
</dbReference>
<dbReference type="Gene3D" id="3.40.50.300">
    <property type="entry name" value="P-loop containing nucleotide triphosphate hydrolases"/>
    <property type="match status" value="1"/>
</dbReference>
<evidence type="ECO:0000313" key="11">
    <source>
        <dbReference type="Proteomes" id="UP001157961"/>
    </source>
</evidence>
<keyword evidence="10" id="KW-0378">Hydrolase</keyword>
<evidence type="ECO:0000256" key="2">
    <source>
        <dbReference type="ARBA" id="ARBA00022692"/>
    </source>
</evidence>
<dbReference type="SUPFAM" id="SSF90123">
    <property type="entry name" value="ABC transporter transmembrane region"/>
    <property type="match status" value="1"/>
</dbReference>
<keyword evidence="11" id="KW-1185">Reference proteome</keyword>
<dbReference type="GO" id="GO:0008233">
    <property type="term" value="F:peptidase activity"/>
    <property type="evidence" value="ECO:0007669"/>
    <property type="project" value="UniProtKB-KW"/>
</dbReference>
<organism evidence="10 11">
    <name type="scientific">Shimia sagamensis</name>
    <dbReference type="NCBI Taxonomy" id="1566352"/>
    <lineage>
        <taxon>Bacteria</taxon>
        <taxon>Pseudomonadati</taxon>
        <taxon>Pseudomonadota</taxon>
        <taxon>Alphaproteobacteria</taxon>
        <taxon>Rhodobacterales</taxon>
        <taxon>Roseobacteraceae</taxon>
    </lineage>
</organism>
<keyword evidence="10" id="KW-0645">Protease</keyword>
<protein>
    <submittedName>
        <fullName evidence="10">ATP-binding cassette, subfamily C/ATP-binding cassette, subfamily C, exporter for protease/lipase</fullName>
    </submittedName>
</protein>
<reference evidence="10 11" key="1">
    <citation type="submission" date="2017-05" db="EMBL/GenBank/DDBJ databases">
        <authorList>
            <person name="Varghese N."/>
            <person name="Submissions S."/>
        </authorList>
    </citation>
    <scope>NUCLEOTIDE SEQUENCE [LARGE SCALE GENOMIC DNA]</scope>
    <source>
        <strain evidence="10 11">DSM 29734</strain>
    </source>
</reference>
<dbReference type="SUPFAM" id="SSF52540">
    <property type="entry name" value="P-loop containing nucleoside triphosphate hydrolases"/>
    <property type="match status" value="1"/>
</dbReference>
<evidence type="ECO:0000313" key="10">
    <source>
        <dbReference type="EMBL" id="SMP30390.1"/>
    </source>
</evidence>